<keyword evidence="2" id="KW-1185">Reference proteome</keyword>
<dbReference type="Proteomes" id="UP000309673">
    <property type="component" value="Unassembled WGS sequence"/>
</dbReference>
<evidence type="ECO:0000313" key="2">
    <source>
        <dbReference type="Proteomes" id="UP000309673"/>
    </source>
</evidence>
<name>A0A4U0FC18_9BACL</name>
<dbReference type="RefSeq" id="WP_136777734.1">
    <property type="nucleotide sequence ID" value="NZ_SUPK01000004.1"/>
</dbReference>
<dbReference type="EMBL" id="SUPK01000004">
    <property type="protein sequence ID" value="TJY42403.1"/>
    <property type="molecule type" value="Genomic_DNA"/>
</dbReference>
<reference evidence="1 2" key="1">
    <citation type="submission" date="2019-04" db="EMBL/GenBank/DDBJ databases">
        <title>Cohnella sp. nov., isolated from soil.</title>
        <authorList>
            <person name="Kim W."/>
        </authorList>
    </citation>
    <scope>NUCLEOTIDE SEQUENCE [LARGE SCALE GENOMIC DNA]</scope>
    <source>
        <strain evidence="1 2">CAU 1483</strain>
    </source>
</reference>
<sequence length="89" mass="10597">MNRFSMKLDSDGEEFFARVVDKLIELFEITKEEAVGRINRYWGKTDFTGEEYLTISHGGEEYWAKTLYYGKDSEWWIREGENIDPTPYP</sequence>
<comment type="caution">
    <text evidence="1">The sequence shown here is derived from an EMBL/GenBank/DDBJ whole genome shotgun (WGS) entry which is preliminary data.</text>
</comment>
<accession>A0A4U0FC18</accession>
<dbReference type="AlphaFoldDB" id="A0A4U0FC18"/>
<evidence type="ECO:0000313" key="1">
    <source>
        <dbReference type="EMBL" id="TJY42403.1"/>
    </source>
</evidence>
<protein>
    <submittedName>
        <fullName evidence="1">Uncharacterized protein</fullName>
    </submittedName>
</protein>
<dbReference type="OrthoDB" id="3395612at2"/>
<proteinExistence type="predicted"/>
<gene>
    <name evidence="1" type="ORF">E5161_10445</name>
</gene>
<organism evidence="1 2">
    <name type="scientific">Cohnella pontilimi</name>
    <dbReference type="NCBI Taxonomy" id="2564100"/>
    <lineage>
        <taxon>Bacteria</taxon>
        <taxon>Bacillati</taxon>
        <taxon>Bacillota</taxon>
        <taxon>Bacilli</taxon>
        <taxon>Bacillales</taxon>
        <taxon>Paenibacillaceae</taxon>
        <taxon>Cohnella</taxon>
    </lineage>
</organism>